<dbReference type="Proteomes" id="UP000192486">
    <property type="component" value="Chromosome"/>
</dbReference>
<dbReference type="EMBL" id="CP015108">
    <property type="protein sequence ID" value="ARF13992.1"/>
    <property type="molecule type" value="Genomic_DNA"/>
</dbReference>
<protein>
    <submittedName>
        <fullName evidence="1">Uncharacterized protein</fullName>
    </submittedName>
</protein>
<dbReference type="RefSeq" id="WP_029055173.1">
    <property type="nucleotide sequence ID" value="NZ_CP015108.1"/>
</dbReference>
<gene>
    <name evidence="1" type="ORF">SporoS204_07440</name>
</gene>
<sequence length="143" mass="16428">MISNYRCFIDIHFSGGDIQFDVSSDTQLLSFKSGIGFIAIPNILLTLASLYKGKISEAKIDCDGKFDYYIFSSDRKMHFIEHHGHYPEGISNYEFNLKDYILAICTGFQEYLQELEREGILPLKNQEFAHPLGDDVLNAFHDF</sequence>
<organism evidence="1 2">
    <name type="scientific">Sporosarcina ureae</name>
    <dbReference type="NCBI Taxonomy" id="1571"/>
    <lineage>
        <taxon>Bacteria</taxon>
        <taxon>Bacillati</taxon>
        <taxon>Bacillota</taxon>
        <taxon>Bacilli</taxon>
        <taxon>Bacillales</taxon>
        <taxon>Caryophanaceae</taxon>
        <taxon>Sporosarcina</taxon>
    </lineage>
</organism>
<keyword evidence="2" id="KW-1185">Reference proteome</keyword>
<proteinExistence type="predicted"/>
<accession>A0ABN4YQ61</accession>
<evidence type="ECO:0000313" key="2">
    <source>
        <dbReference type="Proteomes" id="UP000192486"/>
    </source>
</evidence>
<reference evidence="1 2" key="1">
    <citation type="submission" date="2016-04" db="EMBL/GenBank/DDBJ databases">
        <title>Comparative Genomics and Epigenetics of Sporosarcina ureae.</title>
        <authorList>
            <person name="Oliver A.S."/>
            <person name="Cooper K.K."/>
        </authorList>
    </citation>
    <scope>NUCLEOTIDE SEQUENCE [LARGE SCALE GENOMIC DNA]</scope>
    <source>
        <strain evidence="1 2">S204</strain>
    </source>
</reference>
<name>A0ABN4YQ61_SPOUR</name>
<evidence type="ECO:0000313" key="1">
    <source>
        <dbReference type="EMBL" id="ARF13992.1"/>
    </source>
</evidence>